<organism evidence="11 12">
    <name type="scientific">Priapulus caudatus</name>
    <name type="common">Priapulid worm</name>
    <dbReference type="NCBI Taxonomy" id="37621"/>
    <lineage>
        <taxon>Eukaryota</taxon>
        <taxon>Metazoa</taxon>
        <taxon>Ecdysozoa</taxon>
        <taxon>Scalidophora</taxon>
        <taxon>Priapulida</taxon>
        <taxon>Priapulimorpha</taxon>
        <taxon>Priapulimorphida</taxon>
        <taxon>Priapulidae</taxon>
        <taxon>Priapulus</taxon>
    </lineage>
</organism>
<comment type="caution">
    <text evidence="8">Lacks conserved residue(s) required for the propagation of feature annotation.</text>
</comment>
<dbReference type="PROSITE" id="PS50215">
    <property type="entry name" value="ADAM_MEPRO"/>
    <property type="match status" value="1"/>
</dbReference>
<proteinExistence type="predicted"/>
<reference evidence="12" key="1">
    <citation type="submission" date="2025-08" db="UniProtKB">
        <authorList>
            <consortium name="RefSeq"/>
        </authorList>
    </citation>
    <scope>IDENTIFICATION</scope>
</reference>
<gene>
    <name evidence="12" type="primary">LOC106809613</name>
</gene>
<keyword evidence="5" id="KW-0482">Metalloprotease</keyword>
<feature type="active site" evidence="8">
    <location>
        <position position="195"/>
    </location>
</feature>
<feature type="chain" id="PRO_5045863426" evidence="9">
    <location>
        <begin position="36"/>
        <end position="587"/>
    </location>
</feature>
<evidence type="ECO:0000256" key="3">
    <source>
        <dbReference type="ARBA" id="ARBA00022801"/>
    </source>
</evidence>
<name>A0ABM1E7S5_PRICU</name>
<accession>A0ABM1E7S5</accession>
<dbReference type="Proteomes" id="UP000695022">
    <property type="component" value="Unplaced"/>
</dbReference>
<evidence type="ECO:0000256" key="2">
    <source>
        <dbReference type="ARBA" id="ARBA00022723"/>
    </source>
</evidence>
<dbReference type="GeneID" id="106809613"/>
<sequence>MASSAAASSPATLATTSVTVLAALVALLISGSVDCVATTETHVNVLELGVYYDQACQDVLIANGVKLENINKYHGLLLSQVHQLFQRADLEEAKLAIAPLFVEKIPSSVLSNLAANPSESFLWGNFSEWAADQSTMAQVAWDFTILFTGIDFRDADGLESNGFSEMNTMCENSSAIVKCTKILGLLGTPVIVAREIAHGLGAEYDGAPYQPTVTCDDSYLMSKLEYLRGDSLLSWSTCTIATLKDTLGLETHCVKAAKTSASSRLLINNEPPGQSLTFAGQCISMLGPNASVDTTNSCDSVECVVQGDSRAYITFPAFDGSYCAENKWCIKGECVAWPTDVANAPVVKAANWTRWMPDPCNDSCVSFSKSMKPFTRTCEVQNAPDCVGDRFVFDVCTPSSSQTCAASLMLDVQAYADNVCTQSTDLEIKPPAVLKVNNTNTIDDACKIFCSKNASNGAPLFINTYLPNGTYCYTNVTTPYYCQAGACKPLTRQNGAWTEWILAMSCRPVCGSPNQNTEQEVHERYCTDPPPLNGGTDTCTGEDKNYTMCNMNAGMTQCYNGCLMASPTRWLPLGCVLAAFALLRFIF</sequence>
<dbReference type="SUPFAM" id="SSF55486">
    <property type="entry name" value="Metalloproteases ('zincins'), catalytic domain"/>
    <property type="match status" value="1"/>
</dbReference>
<dbReference type="InterPro" id="IPR041645">
    <property type="entry name" value="ADAMTS_CR_2"/>
</dbReference>
<dbReference type="Gene3D" id="3.40.390.10">
    <property type="entry name" value="Collagenase (Catalytic Domain)"/>
    <property type="match status" value="1"/>
</dbReference>
<keyword evidence="4" id="KW-0862">Zinc</keyword>
<keyword evidence="6" id="KW-1015">Disulfide bond</keyword>
<keyword evidence="11" id="KW-1185">Reference proteome</keyword>
<dbReference type="RefSeq" id="XP_014668246.1">
    <property type="nucleotide sequence ID" value="XM_014812760.1"/>
</dbReference>
<dbReference type="InterPro" id="IPR036383">
    <property type="entry name" value="TSP1_rpt_sf"/>
</dbReference>
<evidence type="ECO:0000313" key="11">
    <source>
        <dbReference type="Proteomes" id="UP000695022"/>
    </source>
</evidence>
<keyword evidence="1" id="KW-0645">Protease</keyword>
<dbReference type="InterPro" id="IPR001590">
    <property type="entry name" value="Peptidase_M12B"/>
</dbReference>
<keyword evidence="7" id="KW-0325">Glycoprotein</keyword>
<evidence type="ECO:0000256" key="8">
    <source>
        <dbReference type="PROSITE-ProRule" id="PRU00276"/>
    </source>
</evidence>
<evidence type="ECO:0000256" key="5">
    <source>
        <dbReference type="ARBA" id="ARBA00023049"/>
    </source>
</evidence>
<dbReference type="Pfam" id="PF25379">
    <property type="entry name" value="Adt-1"/>
    <property type="match status" value="1"/>
</dbReference>
<evidence type="ECO:0000256" key="1">
    <source>
        <dbReference type="ARBA" id="ARBA00022670"/>
    </source>
</evidence>
<evidence type="ECO:0000256" key="6">
    <source>
        <dbReference type="ARBA" id="ARBA00023157"/>
    </source>
</evidence>
<feature type="domain" description="Peptidase M12B" evidence="10">
    <location>
        <begin position="44"/>
        <end position="247"/>
    </location>
</feature>
<evidence type="ECO:0000259" key="10">
    <source>
        <dbReference type="PROSITE" id="PS50215"/>
    </source>
</evidence>
<dbReference type="Gene3D" id="2.20.100.10">
    <property type="entry name" value="Thrombospondin type-1 (TSP1) repeat"/>
    <property type="match status" value="1"/>
</dbReference>
<evidence type="ECO:0000256" key="9">
    <source>
        <dbReference type="SAM" id="SignalP"/>
    </source>
</evidence>
<dbReference type="InterPro" id="IPR024079">
    <property type="entry name" value="MetalloPept_cat_dom_sf"/>
</dbReference>
<dbReference type="InterPro" id="IPR057401">
    <property type="entry name" value="Adt-1/2-like_dom"/>
</dbReference>
<keyword evidence="3" id="KW-0378">Hydrolase</keyword>
<dbReference type="Gene3D" id="3.40.1620.60">
    <property type="match status" value="1"/>
</dbReference>
<protein>
    <submittedName>
        <fullName evidence="12">A disintegrin and metalloproteinase with thrombospondin motifs 19-like</fullName>
    </submittedName>
</protein>
<feature type="signal peptide" evidence="9">
    <location>
        <begin position="1"/>
        <end position="35"/>
    </location>
</feature>
<evidence type="ECO:0000313" key="12">
    <source>
        <dbReference type="RefSeq" id="XP_014668246.1"/>
    </source>
</evidence>
<keyword evidence="2" id="KW-0479">Metal-binding</keyword>
<dbReference type="Pfam" id="PF17771">
    <property type="entry name" value="ADAMTS_CR_2"/>
    <property type="match status" value="1"/>
</dbReference>
<evidence type="ECO:0000256" key="4">
    <source>
        <dbReference type="ARBA" id="ARBA00022833"/>
    </source>
</evidence>
<evidence type="ECO:0000256" key="7">
    <source>
        <dbReference type="ARBA" id="ARBA00023180"/>
    </source>
</evidence>
<keyword evidence="9" id="KW-0732">Signal</keyword>